<dbReference type="RefSeq" id="WP_425309370.1">
    <property type="nucleotide sequence ID" value="NZ_CP154795.1"/>
</dbReference>
<sequence>MTEPRRATLTRDRVLAAAIGLADTEGVDAVSMRRVGQALGVEAMSLYHHVRNKDALLNGMIDLLIGQLNETLGPGEVRAGSTWRETLRTRILTARTHMLAHPWVPGLLASRTTVSPAMIQYYEQVLAILIAGGFSYDLAHHTLHALGSNALGFTQELFNPGADVGQDDFAPDLAAMAEHFPHMVAMLAEADHSDEGMLGWCDDQAEFEFSLDVLLDGLVARLAT</sequence>
<dbReference type="EMBL" id="CP154795">
    <property type="protein sequence ID" value="XAN07911.1"/>
    <property type="molecule type" value="Genomic_DNA"/>
</dbReference>
<evidence type="ECO:0000256" key="1">
    <source>
        <dbReference type="ARBA" id="ARBA00023015"/>
    </source>
</evidence>
<evidence type="ECO:0000259" key="5">
    <source>
        <dbReference type="PROSITE" id="PS50977"/>
    </source>
</evidence>
<feature type="DNA-binding region" description="H-T-H motif" evidence="4">
    <location>
        <begin position="31"/>
        <end position="50"/>
    </location>
</feature>
<dbReference type="InterPro" id="IPR050109">
    <property type="entry name" value="HTH-type_TetR-like_transc_reg"/>
</dbReference>
<dbReference type="PRINTS" id="PR00455">
    <property type="entry name" value="HTHTETR"/>
</dbReference>
<protein>
    <submittedName>
        <fullName evidence="6">TetR/AcrR family transcriptional regulator</fullName>
    </submittedName>
</protein>
<organism evidence="6 7">
    <name type="scientific">Ammonicoccus fulvus</name>
    <dbReference type="NCBI Taxonomy" id="3138240"/>
    <lineage>
        <taxon>Bacteria</taxon>
        <taxon>Bacillati</taxon>
        <taxon>Actinomycetota</taxon>
        <taxon>Actinomycetes</taxon>
        <taxon>Propionibacteriales</taxon>
        <taxon>Propionibacteriaceae</taxon>
        <taxon>Ammonicoccus</taxon>
    </lineage>
</organism>
<evidence type="ECO:0000313" key="6">
    <source>
        <dbReference type="EMBL" id="XAN07911.1"/>
    </source>
</evidence>
<dbReference type="PROSITE" id="PS50977">
    <property type="entry name" value="HTH_TETR_2"/>
    <property type="match status" value="1"/>
</dbReference>
<dbReference type="Proteomes" id="UP001442841">
    <property type="component" value="Chromosome"/>
</dbReference>
<dbReference type="InterPro" id="IPR001647">
    <property type="entry name" value="HTH_TetR"/>
</dbReference>
<proteinExistence type="predicted"/>
<keyword evidence="1" id="KW-0805">Transcription regulation</keyword>
<evidence type="ECO:0000313" key="7">
    <source>
        <dbReference type="Proteomes" id="UP001442841"/>
    </source>
</evidence>
<dbReference type="InterPro" id="IPR009057">
    <property type="entry name" value="Homeodomain-like_sf"/>
</dbReference>
<keyword evidence="7" id="KW-1185">Reference proteome</keyword>
<dbReference type="Gene3D" id="1.10.10.60">
    <property type="entry name" value="Homeodomain-like"/>
    <property type="match status" value="1"/>
</dbReference>
<name>A0ABZ3FTK8_9ACTN</name>
<dbReference type="PANTHER" id="PTHR30055:SF151">
    <property type="entry name" value="TRANSCRIPTIONAL REGULATORY PROTEIN"/>
    <property type="match status" value="1"/>
</dbReference>
<evidence type="ECO:0000256" key="3">
    <source>
        <dbReference type="ARBA" id="ARBA00023163"/>
    </source>
</evidence>
<accession>A0ABZ3FTK8</accession>
<evidence type="ECO:0000256" key="4">
    <source>
        <dbReference type="PROSITE-ProRule" id="PRU00335"/>
    </source>
</evidence>
<dbReference type="Gene3D" id="1.10.357.10">
    <property type="entry name" value="Tetracycline Repressor, domain 2"/>
    <property type="match status" value="1"/>
</dbReference>
<dbReference type="InterPro" id="IPR004111">
    <property type="entry name" value="Repressor_TetR_C"/>
</dbReference>
<keyword evidence="2 4" id="KW-0238">DNA-binding</keyword>
<evidence type="ECO:0000256" key="2">
    <source>
        <dbReference type="ARBA" id="ARBA00023125"/>
    </source>
</evidence>
<dbReference type="SUPFAM" id="SSF46689">
    <property type="entry name" value="Homeodomain-like"/>
    <property type="match status" value="1"/>
</dbReference>
<dbReference type="Pfam" id="PF02909">
    <property type="entry name" value="TetR_C_1"/>
    <property type="match status" value="1"/>
</dbReference>
<gene>
    <name evidence="6" type="ORF">AADG42_11535</name>
</gene>
<feature type="domain" description="HTH tetR-type" evidence="5">
    <location>
        <begin position="8"/>
        <end position="68"/>
    </location>
</feature>
<reference evidence="6 7" key="1">
    <citation type="submission" date="2024-04" db="EMBL/GenBank/DDBJ databases">
        <title>Isolation of an actinomycete strain from pig manure.</title>
        <authorList>
            <person name="Gong T."/>
            <person name="Yu Z."/>
            <person name="An M."/>
            <person name="Wei C."/>
            <person name="Yang W."/>
            <person name="Liu L."/>
        </authorList>
    </citation>
    <scope>NUCLEOTIDE SEQUENCE [LARGE SCALE GENOMIC DNA]</scope>
    <source>
        <strain evidence="6 7">ZF39</strain>
    </source>
</reference>
<dbReference type="PANTHER" id="PTHR30055">
    <property type="entry name" value="HTH-TYPE TRANSCRIPTIONAL REGULATOR RUTR"/>
    <property type="match status" value="1"/>
</dbReference>
<dbReference type="InterPro" id="IPR036271">
    <property type="entry name" value="Tet_transcr_reg_TetR-rel_C_sf"/>
</dbReference>
<dbReference type="Pfam" id="PF00440">
    <property type="entry name" value="TetR_N"/>
    <property type="match status" value="1"/>
</dbReference>
<dbReference type="SUPFAM" id="SSF48498">
    <property type="entry name" value="Tetracyclin repressor-like, C-terminal domain"/>
    <property type="match status" value="1"/>
</dbReference>
<keyword evidence="3" id="KW-0804">Transcription</keyword>